<feature type="domain" description="Isochorismatase-like" evidence="2">
    <location>
        <begin position="6"/>
        <end position="181"/>
    </location>
</feature>
<sequence length="192" mass="21447">MIVKNTALLLIDLQQGFYDEAYWGGNRNNPNCEQVCFELLSHWREQGLPIFHIRHSSTTPQSRLHPTHQGFDWIELTKPQAHETVITKHVNSGFIGTDLHEQLTRANITTLVLAGLTTNHCVSTTARMAGNLGFTTFVVSDGTATFDRMGATGERFDSQLVHEISLANLHGEFATVLTSDELLGRAELLYLQ</sequence>
<evidence type="ECO:0000313" key="4">
    <source>
        <dbReference type="Proteomes" id="UP000035860"/>
    </source>
</evidence>
<protein>
    <submittedName>
        <fullName evidence="3">Isochorismatase hydrolase</fullName>
    </submittedName>
</protein>
<dbReference type="EMBL" id="AOMT01000005">
    <property type="protein sequence ID" value="KDN25764.1"/>
    <property type="molecule type" value="Genomic_DNA"/>
</dbReference>
<dbReference type="RefSeq" id="WP_036362208.1">
    <property type="nucleotide sequence ID" value="NZ_AOMT01000005.1"/>
</dbReference>
<dbReference type="InterPro" id="IPR036380">
    <property type="entry name" value="Isochorismatase-like_sf"/>
</dbReference>
<dbReference type="PANTHER" id="PTHR43540:SF1">
    <property type="entry name" value="ISOCHORISMATASE HYDROLASE"/>
    <property type="match status" value="1"/>
</dbReference>
<keyword evidence="1 3" id="KW-0378">Hydrolase</keyword>
<dbReference type="CDD" id="cd01014">
    <property type="entry name" value="nicotinamidase_related"/>
    <property type="match status" value="1"/>
</dbReference>
<dbReference type="Pfam" id="PF00857">
    <property type="entry name" value="Isochorismatase"/>
    <property type="match status" value="1"/>
</dbReference>
<dbReference type="PANTHER" id="PTHR43540">
    <property type="entry name" value="PEROXYUREIDOACRYLATE/UREIDOACRYLATE AMIDOHYDROLASE-RELATED"/>
    <property type="match status" value="1"/>
</dbReference>
<dbReference type="InterPro" id="IPR050272">
    <property type="entry name" value="Isochorismatase-like_hydrls"/>
</dbReference>
<dbReference type="Gene3D" id="3.40.50.850">
    <property type="entry name" value="Isochorismatase-like"/>
    <property type="match status" value="1"/>
</dbReference>
<dbReference type="Proteomes" id="UP000035860">
    <property type="component" value="Unassembled WGS sequence"/>
</dbReference>
<comment type="caution">
    <text evidence="3">The sequence shown here is derived from an EMBL/GenBank/DDBJ whole genome shotgun (WGS) entry which is preliminary data.</text>
</comment>
<dbReference type="OrthoDB" id="1157330at2"/>
<dbReference type="SUPFAM" id="SSF52499">
    <property type="entry name" value="Isochorismatase-like hydrolases"/>
    <property type="match status" value="1"/>
</dbReference>
<name>A0A066UNP6_9GAMM</name>
<dbReference type="GO" id="GO:0016787">
    <property type="term" value="F:hydrolase activity"/>
    <property type="evidence" value="ECO:0007669"/>
    <property type="project" value="UniProtKB-KW"/>
</dbReference>
<reference evidence="3 4" key="1">
    <citation type="journal article" date="2014" name="Genome Announc.">
        <title>Draft Genome Sequence of Moraxella bovoculi Strain 237T (ATCC BAA-1259T) Isolated from a Calf with Infectious Bovine Keratoconjunctivitis.</title>
        <authorList>
            <person name="Calcutt M.J."/>
            <person name="Foecking M.F."/>
            <person name="Martin N.T."/>
            <person name="Mhlanga-Mutangadura T."/>
            <person name="Reilly T.J."/>
        </authorList>
    </citation>
    <scope>NUCLEOTIDE SEQUENCE [LARGE SCALE GENOMIC DNA]</scope>
    <source>
        <strain evidence="3 4">237</strain>
    </source>
</reference>
<organism evidence="3 4">
    <name type="scientific">Moraxella bovoculi 237</name>
    <dbReference type="NCBI Taxonomy" id="743974"/>
    <lineage>
        <taxon>Bacteria</taxon>
        <taxon>Pseudomonadati</taxon>
        <taxon>Pseudomonadota</taxon>
        <taxon>Gammaproteobacteria</taxon>
        <taxon>Moraxellales</taxon>
        <taxon>Moraxellaceae</taxon>
        <taxon>Moraxella</taxon>
    </lineage>
</organism>
<proteinExistence type="predicted"/>
<keyword evidence="4" id="KW-1185">Reference proteome</keyword>
<evidence type="ECO:0000256" key="1">
    <source>
        <dbReference type="ARBA" id="ARBA00022801"/>
    </source>
</evidence>
<dbReference type="InterPro" id="IPR000868">
    <property type="entry name" value="Isochorismatase-like_dom"/>
</dbReference>
<gene>
    <name evidence="3" type="ORF">MBO_01170</name>
</gene>
<evidence type="ECO:0000313" key="3">
    <source>
        <dbReference type="EMBL" id="KDN25764.1"/>
    </source>
</evidence>
<dbReference type="eggNOG" id="COG1335">
    <property type="taxonomic scope" value="Bacteria"/>
</dbReference>
<dbReference type="AlphaFoldDB" id="A0A066UNP6"/>
<evidence type="ECO:0000259" key="2">
    <source>
        <dbReference type="Pfam" id="PF00857"/>
    </source>
</evidence>
<accession>A0A066UNP6</accession>